<dbReference type="AlphaFoldDB" id="A0A8J3LX72"/>
<name>A0A8J3LX72_9ACTN</name>
<dbReference type="Proteomes" id="UP000630097">
    <property type="component" value="Unassembled WGS sequence"/>
</dbReference>
<comment type="caution">
    <text evidence="1">The sequence shown here is derived from an EMBL/GenBank/DDBJ whole genome shotgun (WGS) entry which is preliminary data.</text>
</comment>
<sequence length="98" mass="10204">MGADPPEALAEAWAAFDGSLRSGVGFDISAYEATKASLTACAAAWRELDCIPRLGVNIVVDVFPATEANAAMYDGEVADRIMAAAYELHDLVGEAVGL</sequence>
<evidence type="ECO:0000313" key="1">
    <source>
        <dbReference type="EMBL" id="GIG80367.1"/>
    </source>
</evidence>
<evidence type="ECO:0000313" key="2">
    <source>
        <dbReference type="Proteomes" id="UP000630097"/>
    </source>
</evidence>
<organism evidence="1 2">
    <name type="scientific">Planotetraspora kaengkrachanensis</name>
    <dbReference type="NCBI Taxonomy" id="575193"/>
    <lineage>
        <taxon>Bacteria</taxon>
        <taxon>Bacillati</taxon>
        <taxon>Actinomycetota</taxon>
        <taxon>Actinomycetes</taxon>
        <taxon>Streptosporangiales</taxon>
        <taxon>Streptosporangiaceae</taxon>
        <taxon>Planotetraspora</taxon>
    </lineage>
</organism>
<proteinExistence type="predicted"/>
<keyword evidence="2" id="KW-1185">Reference proteome</keyword>
<dbReference type="EMBL" id="BONV01000014">
    <property type="protein sequence ID" value="GIG80367.1"/>
    <property type="molecule type" value="Genomic_DNA"/>
</dbReference>
<accession>A0A8J3LX72</accession>
<gene>
    <name evidence="1" type="ORF">Pka01_34940</name>
</gene>
<protein>
    <submittedName>
        <fullName evidence="1">Uncharacterized protein</fullName>
    </submittedName>
</protein>
<reference evidence="1 2" key="1">
    <citation type="submission" date="2021-01" db="EMBL/GenBank/DDBJ databases">
        <title>Whole genome shotgun sequence of Planotetraspora kaengkrachanensis NBRC 104272.</title>
        <authorList>
            <person name="Komaki H."/>
            <person name="Tamura T."/>
        </authorList>
    </citation>
    <scope>NUCLEOTIDE SEQUENCE [LARGE SCALE GENOMIC DNA]</scope>
    <source>
        <strain evidence="1 2">NBRC 104272</strain>
    </source>
</reference>